<evidence type="ECO:0000256" key="1">
    <source>
        <dbReference type="ARBA" id="ARBA00004365"/>
    </source>
</evidence>
<accession>A0A0B5QWJ4</accession>
<dbReference type="SUPFAM" id="SSF64518">
    <property type="entry name" value="Phase 1 flagellin"/>
    <property type="match status" value="1"/>
</dbReference>
<gene>
    <name evidence="6" type="ORF">LF65_04820</name>
</gene>
<dbReference type="Pfam" id="PF00700">
    <property type="entry name" value="Flagellin_C"/>
    <property type="match status" value="1"/>
</dbReference>
<dbReference type="PANTHER" id="PTHR42792:SF1">
    <property type="entry name" value="FLAGELLAR HOOK-ASSOCIATED PROTEIN 3"/>
    <property type="match status" value="1"/>
</dbReference>
<dbReference type="Proteomes" id="UP000031866">
    <property type="component" value="Chromosome"/>
</dbReference>
<dbReference type="InterPro" id="IPR046358">
    <property type="entry name" value="Flagellin_C"/>
</dbReference>
<evidence type="ECO:0000256" key="3">
    <source>
        <dbReference type="ARBA" id="ARBA00023143"/>
    </source>
</evidence>
<feature type="domain" description="Flagellin N-terminal" evidence="4">
    <location>
        <begin position="5"/>
        <end position="142"/>
    </location>
</feature>
<keyword evidence="3" id="KW-0975">Bacterial flagellum</keyword>
<proteinExistence type="inferred from homology"/>
<dbReference type="InterPro" id="IPR001492">
    <property type="entry name" value="Flagellin"/>
</dbReference>
<dbReference type="AlphaFoldDB" id="A0A0B5QWJ4"/>
<name>A0A0B5QWJ4_CLOBE</name>
<feature type="domain" description="Flagellin C-terminal" evidence="5">
    <location>
        <begin position="243"/>
        <end position="325"/>
    </location>
</feature>
<dbReference type="RefSeq" id="WP_041899772.1">
    <property type="nucleotide sequence ID" value="NZ_CP010086.2"/>
</dbReference>
<dbReference type="OrthoDB" id="9758307at2"/>
<dbReference type="GO" id="GO:0005198">
    <property type="term" value="F:structural molecule activity"/>
    <property type="evidence" value="ECO:0007669"/>
    <property type="project" value="InterPro"/>
</dbReference>
<dbReference type="KEGG" id="cbei:LF65_04820"/>
<evidence type="ECO:0000313" key="7">
    <source>
        <dbReference type="Proteomes" id="UP000031866"/>
    </source>
</evidence>
<dbReference type="GO" id="GO:0009424">
    <property type="term" value="C:bacterial-type flagellum hook"/>
    <property type="evidence" value="ECO:0007669"/>
    <property type="project" value="InterPro"/>
</dbReference>
<evidence type="ECO:0008006" key="8">
    <source>
        <dbReference type="Google" id="ProtNLM"/>
    </source>
</evidence>
<evidence type="ECO:0000313" key="6">
    <source>
        <dbReference type="EMBL" id="AJH01349.1"/>
    </source>
</evidence>
<evidence type="ECO:0000256" key="2">
    <source>
        <dbReference type="ARBA" id="ARBA00005709"/>
    </source>
</evidence>
<dbReference type="InterPro" id="IPR013384">
    <property type="entry name" value="Flagell_FlgL"/>
</dbReference>
<dbReference type="PANTHER" id="PTHR42792">
    <property type="entry name" value="FLAGELLIN"/>
    <property type="match status" value="1"/>
</dbReference>
<organism evidence="6 7">
    <name type="scientific">Clostridium beijerinckii</name>
    <name type="common">Clostridium MP</name>
    <dbReference type="NCBI Taxonomy" id="1520"/>
    <lineage>
        <taxon>Bacteria</taxon>
        <taxon>Bacillati</taxon>
        <taxon>Bacillota</taxon>
        <taxon>Clostridia</taxon>
        <taxon>Eubacteriales</taxon>
        <taxon>Clostridiaceae</taxon>
        <taxon>Clostridium</taxon>
    </lineage>
</organism>
<dbReference type="InterPro" id="IPR001029">
    <property type="entry name" value="Flagellin_N"/>
</dbReference>
<dbReference type="Pfam" id="PF00669">
    <property type="entry name" value="Flagellin_N"/>
    <property type="match status" value="1"/>
</dbReference>
<dbReference type="STRING" id="1520.LF65_04820"/>
<protein>
    <recommendedName>
        <fullName evidence="8">Flagellar hook-associated protein 3</fullName>
    </recommendedName>
</protein>
<evidence type="ECO:0000259" key="5">
    <source>
        <dbReference type="Pfam" id="PF00700"/>
    </source>
</evidence>
<sequence>MSSRITSNILTSNYLRNMKNNLNNMKTLQNQLASGKTIQKASENPYTASRSMQLNTEMSYNKQYNENIKDTSNWLDTTDTALSQMGNVFGRIETLLVNSGNGSYGEDERAAIQDEVKEKVNELSQILNTSFDGSYIFGGTKTGSKPTTVVNGVLEYADKDGKGIGNNGTVAITDTSVQNQIKSKLEVDISQGVKSQYNKTANEILEFTDKNGKTINVSDLLSNIITDLGSGGNTANLTTTHLKDIQSVTTNLLQKRSDVGTMQNRMDSAQENNENENYNMTDILSKTEDVDYAEATMNYSMMQTVYTASLQTSAKILPMTILSYL</sequence>
<dbReference type="Gene3D" id="1.20.1330.10">
    <property type="entry name" value="f41 fragment of flagellin, N-terminal domain"/>
    <property type="match status" value="1"/>
</dbReference>
<evidence type="ECO:0000259" key="4">
    <source>
        <dbReference type="Pfam" id="PF00669"/>
    </source>
</evidence>
<dbReference type="EMBL" id="CP010086">
    <property type="protein sequence ID" value="AJH01349.1"/>
    <property type="molecule type" value="Genomic_DNA"/>
</dbReference>
<reference evidence="7" key="1">
    <citation type="submission" date="2014-12" db="EMBL/GenBank/DDBJ databases">
        <title>Genome sequence of Clostridium beijerinckii strain 59B.</title>
        <authorList>
            <person name="Little G.T."/>
            <person name="Minton N.P."/>
        </authorList>
    </citation>
    <scope>NUCLEOTIDE SEQUENCE [LARGE SCALE GENOMIC DNA]</scope>
    <source>
        <strain evidence="7">59B</strain>
    </source>
</reference>
<dbReference type="NCBIfam" id="TIGR02550">
    <property type="entry name" value="flagell_flgL"/>
    <property type="match status" value="1"/>
</dbReference>
<comment type="subcellular location">
    <subcellularLocation>
        <location evidence="1">Bacterial flagellum</location>
    </subcellularLocation>
</comment>
<comment type="similarity">
    <text evidence="2">Belongs to the bacterial flagellin family.</text>
</comment>
<dbReference type="GO" id="GO:0071973">
    <property type="term" value="P:bacterial-type flagellum-dependent cell motility"/>
    <property type="evidence" value="ECO:0007669"/>
    <property type="project" value="InterPro"/>
</dbReference>